<evidence type="ECO:0000256" key="10">
    <source>
        <dbReference type="ARBA" id="ARBA00022792"/>
    </source>
</evidence>
<feature type="transmembrane region" description="Helical" evidence="22">
    <location>
        <begin position="311"/>
        <end position="329"/>
    </location>
</feature>
<feature type="transmembrane region" description="Helical" evidence="22">
    <location>
        <begin position="137"/>
        <end position="155"/>
    </location>
</feature>
<feature type="transmembrane region" description="Helical" evidence="22">
    <location>
        <begin position="200"/>
        <end position="222"/>
    </location>
</feature>
<keyword evidence="13 22" id="KW-1133">Transmembrane helix</keyword>
<evidence type="ECO:0000256" key="21">
    <source>
        <dbReference type="SAM" id="MobiDB-lite"/>
    </source>
</evidence>
<dbReference type="InterPro" id="IPR006593">
    <property type="entry name" value="Cyt_b561/ferric_Rdtase_TM"/>
</dbReference>
<dbReference type="InterPro" id="IPR002680">
    <property type="entry name" value="AOX"/>
</dbReference>
<keyword evidence="5" id="KW-0813">Transport</keyword>
<keyword evidence="25" id="KW-1185">Reference proteome</keyword>
<keyword evidence="19" id="KW-0206">Cytoskeleton</keyword>
<feature type="domain" description="Cytochrome b561" evidence="23">
    <location>
        <begin position="130"/>
        <end position="336"/>
    </location>
</feature>
<dbReference type="Pfam" id="PF05856">
    <property type="entry name" value="ARPC4"/>
    <property type="match status" value="1"/>
</dbReference>
<keyword evidence="17 22" id="KW-0472">Membrane</keyword>
<comment type="subcellular location">
    <subcellularLocation>
        <location evidence="2">Cytoplasm</location>
        <location evidence="2">Cytoskeleton</location>
    </subcellularLocation>
    <subcellularLocation>
        <location evidence="3">Mitochondrion inner membrane</location>
    </subcellularLocation>
</comment>
<dbReference type="Proteomes" id="UP000663828">
    <property type="component" value="Unassembled WGS sequence"/>
</dbReference>
<dbReference type="GO" id="GO:0046872">
    <property type="term" value="F:metal ion binding"/>
    <property type="evidence" value="ECO:0007669"/>
    <property type="project" value="UniProtKB-KW"/>
</dbReference>
<evidence type="ECO:0000256" key="15">
    <source>
        <dbReference type="ARBA" id="ARBA00023004"/>
    </source>
</evidence>
<dbReference type="PANTHER" id="PTHR31803:SF3">
    <property type="entry name" value="ALTERNATIVE OXIDASE"/>
    <property type="match status" value="1"/>
</dbReference>
<dbReference type="Gene3D" id="3.30.1460.20">
    <property type="match status" value="1"/>
</dbReference>
<feature type="transmembrane region" description="Helical" evidence="22">
    <location>
        <begin position="281"/>
        <end position="299"/>
    </location>
</feature>
<feature type="transmembrane region" description="Helical" evidence="22">
    <location>
        <begin position="167"/>
        <end position="188"/>
    </location>
</feature>
<feature type="region of interest" description="Disordered" evidence="21">
    <location>
        <begin position="627"/>
        <end position="664"/>
    </location>
</feature>
<dbReference type="Pfam" id="PF01786">
    <property type="entry name" value="AOX"/>
    <property type="match status" value="1"/>
</dbReference>
<evidence type="ECO:0000256" key="18">
    <source>
        <dbReference type="ARBA" id="ARBA00023203"/>
    </source>
</evidence>
<evidence type="ECO:0000256" key="22">
    <source>
        <dbReference type="SAM" id="Phobius"/>
    </source>
</evidence>
<comment type="caution">
    <text evidence="24">The sequence shown here is derived from an EMBL/GenBank/DDBJ whole genome shotgun (WGS) entry which is preliminary data.</text>
</comment>
<evidence type="ECO:0000256" key="4">
    <source>
        <dbReference type="ARBA" id="ARBA00008388"/>
    </source>
</evidence>
<dbReference type="InterPro" id="IPR034666">
    <property type="entry name" value="ARPC2/4"/>
</dbReference>
<keyword evidence="9" id="KW-0479">Metal-binding</keyword>
<feature type="transmembrane region" description="Helical" evidence="22">
    <location>
        <begin position="234"/>
        <end position="260"/>
    </location>
</feature>
<dbReference type="Pfam" id="PF03188">
    <property type="entry name" value="Cytochrom_B561"/>
    <property type="match status" value="1"/>
</dbReference>
<dbReference type="AlphaFoldDB" id="A0A816BPM7"/>
<feature type="transmembrane region" description="Helical" evidence="22">
    <location>
        <begin position="528"/>
        <end position="550"/>
    </location>
</feature>
<evidence type="ECO:0000256" key="17">
    <source>
        <dbReference type="ARBA" id="ARBA00023136"/>
    </source>
</evidence>
<dbReference type="GO" id="GO:0030041">
    <property type="term" value="P:actin filament polymerization"/>
    <property type="evidence" value="ECO:0007669"/>
    <property type="project" value="InterPro"/>
</dbReference>
<reference evidence="24" key="1">
    <citation type="submission" date="2021-02" db="EMBL/GenBank/DDBJ databases">
        <authorList>
            <person name="Nowell W R."/>
        </authorList>
    </citation>
    <scope>NUCLEOTIDE SEQUENCE</scope>
</reference>
<keyword evidence="18" id="KW-0009">Actin-binding</keyword>
<keyword evidence="15" id="KW-0408">Iron</keyword>
<accession>A0A816BPM7</accession>
<comment type="cofactor">
    <cofactor evidence="1">
        <name>Fe cation</name>
        <dbReference type="ChEBI" id="CHEBI:24875"/>
    </cofactor>
</comment>
<protein>
    <recommendedName>
        <fullName evidence="23">Cytochrome b561 domain-containing protein</fullName>
    </recommendedName>
</protein>
<keyword evidence="14" id="KW-0560">Oxidoreductase</keyword>
<proteinExistence type="inferred from homology"/>
<name>A0A816BPM7_ADIRI</name>
<keyword evidence="10" id="KW-0999">Mitochondrion inner membrane</keyword>
<keyword evidence="12" id="KW-0249">Electron transport</keyword>
<evidence type="ECO:0000256" key="7">
    <source>
        <dbReference type="ARBA" id="ARBA00022660"/>
    </source>
</evidence>
<dbReference type="GO" id="GO:0005885">
    <property type="term" value="C:Arp2/3 protein complex"/>
    <property type="evidence" value="ECO:0007669"/>
    <property type="project" value="InterPro"/>
</dbReference>
<dbReference type="GO" id="GO:0034314">
    <property type="term" value="P:Arp2/3 complex-mediated actin nucleation"/>
    <property type="evidence" value="ECO:0007669"/>
    <property type="project" value="InterPro"/>
</dbReference>
<dbReference type="SUPFAM" id="SSF69645">
    <property type="entry name" value="Arp2/3 complex subunits"/>
    <property type="match status" value="1"/>
</dbReference>
<dbReference type="Gene3D" id="1.20.1260.140">
    <property type="entry name" value="Alternative oxidase"/>
    <property type="match status" value="1"/>
</dbReference>
<dbReference type="EMBL" id="CAJNOR010007206">
    <property type="protein sequence ID" value="CAF1612875.1"/>
    <property type="molecule type" value="Genomic_DNA"/>
</dbReference>
<evidence type="ECO:0000256" key="16">
    <source>
        <dbReference type="ARBA" id="ARBA00023128"/>
    </source>
</evidence>
<keyword evidence="6" id="KW-0963">Cytoplasm</keyword>
<keyword evidence="7" id="KW-0679">Respiratory chain</keyword>
<evidence type="ECO:0000256" key="6">
    <source>
        <dbReference type="ARBA" id="ARBA00022490"/>
    </source>
</evidence>
<keyword evidence="16" id="KW-0496">Mitochondrion</keyword>
<dbReference type="PANTHER" id="PTHR31803">
    <property type="entry name" value="ALTERNATIVE OXIDASE"/>
    <property type="match status" value="1"/>
</dbReference>
<dbReference type="GO" id="GO:0005743">
    <property type="term" value="C:mitochondrial inner membrane"/>
    <property type="evidence" value="ECO:0007669"/>
    <property type="project" value="UniProtKB-SubCell"/>
</dbReference>
<dbReference type="SMART" id="SM00665">
    <property type="entry name" value="B561"/>
    <property type="match status" value="1"/>
</dbReference>
<keyword evidence="8 22" id="KW-0812">Transmembrane</keyword>
<evidence type="ECO:0000256" key="20">
    <source>
        <dbReference type="ARBA" id="ARBA00025285"/>
    </source>
</evidence>
<dbReference type="CDD" id="cd01053">
    <property type="entry name" value="AOX"/>
    <property type="match status" value="1"/>
</dbReference>
<dbReference type="GO" id="GO:0009916">
    <property type="term" value="F:alternative oxidase activity"/>
    <property type="evidence" value="ECO:0007669"/>
    <property type="project" value="InterPro"/>
</dbReference>
<evidence type="ECO:0000313" key="25">
    <source>
        <dbReference type="Proteomes" id="UP000663828"/>
    </source>
</evidence>
<dbReference type="PROSITE" id="PS50939">
    <property type="entry name" value="CYTOCHROME_B561"/>
    <property type="match status" value="1"/>
</dbReference>
<dbReference type="CDD" id="cd08761">
    <property type="entry name" value="Cyt_b561_CYB561D2_like"/>
    <property type="match status" value="1"/>
</dbReference>
<dbReference type="GO" id="GO:0003779">
    <property type="term" value="F:actin binding"/>
    <property type="evidence" value="ECO:0007669"/>
    <property type="project" value="UniProtKB-KW"/>
</dbReference>
<evidence type="ECO:0000256" key="9">
    <source>
        <dbReference type="ARBA" id="ARBA00022723"/>
    </source>
</evidence>
<feature type="compositionally biased region" description="Basic and acidic residues" evidence="21">
    <location>
        <begin position="642"/>
        <end position="653"/>
    </location>
</feature>
<comment type="similarity">
    <text evidence="4">Belongs to the alternative oxidase family.</text>
</comment>
<evidence type="ECO:0000256" key="1">
    <source>
        <dbReference type="ARBA" id="ARBA00001962"/>
    </source>
</evidence>
<sequence>MSQSVPSRTPTVKPYLDAIRATLQAAFCIENFESQLVERHNKPEVEVKTSKLLLLNPLIISRNVNERVLIEGSFNSIRVSIAVKQSDELKKLICKRLMRFMMQRADDFYILRRKPVPDYDISFLVTNFHAETIMRKVATVVSLSLVALFLVLSIWENGLFKLHPSLMAVSYLGCMFQAIYIFSTDDAFRSPSLTRRKQIFIHSTLQIGSIICSVIAFIAIYLNKSQRNKPHFTTWHGLIGLIAFIWSLLQAFAGLFLTVLQQYIHSLGFSYAQLRIYHATSGVLLFTVSCLVLVLGLVSNWFKTKMPNNTVAYWMIFYLLTSSMLFLAHKCVEQIFSMKSSNLLIRISQISSSPSWPIRYGNAFQRHRLLHTCLPLLNQEKTSDKKESKKAAACDEQPHMRIIDKASNEGKHPSDYMMYHEIYSEKELHEVKVTHKKFESWHDRVAYAAVQTLRFTFDTLTGYIHEPNRARSDKSIAGVPGMVAGMSRHMKSLRTMQRDHGWIHTLLSEAENERMHLLTFLELRQPGWIFRTFVLLGQGVFFNAFFLTYLCSPKICHRFVGFLEEEAVITYTRCIEELEAGRLPIWAKTSAPKIAKTYWKLKDDAMMKDVLLAVRADEATHRQVNHKLADVGSDAPNPYLQRQKDERDPPNEKEQEEINTATKK</sequence>
<evidence type="ECO:0000256" key="8">
    <source>
        <dbReference type="ARBA" id="ARBA00022692"/>
    </source>
</evidence>
<evidence type="ECO:0000259" key="23">
    <source>
        <dbReference type="PROSITE" id="PS50939"/>
    </source>
</evidence>
<evidence type="ECO:0000313" key="24">
    <source>
        <dbReference type="EMBL" id="CAF1612875.1"/>
    </source>
</evidence>
<evidence type="ECO:0000256" key="11">
    <source>
        <dbReference type="ARBA" id="ARBA00022946"/>
    </source>
</evidence>
<organism evidence="24 25">
    <name type="scientific">Adineta ricciae</name>
    <name type="common">Rotifer</name>
    <dbReference type="NCBI Taxonomy" id="249248"/>
    <lineage>
        <taxon>Eukaryota</taxon>
        <taxon>Metazoa</taxon>
        <taxon>Spiralia</taxon>
        <taxon>Gnathifera</taxon>
        <taxon>Rotifera</taxon>
        <taxon>Eurotatoria</taxon>
        <taxon>Bdelloidea</taxon>
        <taxon>Adinetida</taxon>
        <taxon>Adinetidae</taxon>
        <taxon>Adineta</taxon>
    </lineage>
</organism>
<dbReference type="FunFam" id="1.20.1260.140:FF:000002">
    <property type="entry name" value="Alternative oxidase"/>
    <property type="match status" value="1"/>
</dbReference>
<evidence type="ECO:0000256" key="12">
    <source>
        <dbReference type="ARBA" id="ARBA00022982"/>
    </source>
</evidence>
<keyword evidence="11" id="KW-0809">Transit peptide</keyword>
<dbReference type="InterPro" id="IPR038659">
    <property type="entry name" value="AOX_sf"/>
</dbReference>
<dbReference type="GO" id="GO:0010230">
    <property type="term" value="P:alternative respiration"/>
    <property type="evidence" value="ECO:0007669"/>
    <property type="project" value="TreeGrafter"/>
</dbReference>
<evidence type="ECO:0000256" key="13">
    <source>
        <dbReference type="ARBA" id="ARBA00022989"/>
    </source>
</evidence>
<evidence type="ECO:0000256" key="14">
    <source>
        <dbReference type="ARBA" id="ARBA00023002"/>
    </source>
</evidence>
<dbReference type="InterPro" id="IPR008384">
    <property type="entry name" value="ARPC4"/>
</dbReference>
<evidence type="ECO:0000256" key="19">
    <source>
        <dbReference type="ARBA" id="ARBA00023212"/>
    </source>
</evidence>
<comment type="function">
    <text evidence="20">Catalyzes cyanide-resistant oxygen consumption. May increase respiration when the cytochrome respiratory pathway is restricted, or in response to low temperatures.</text>
</comment>
<gene>
    <name evidence="24" type="ORF">XAT740_LOCUS49144</name>
</gene>
<evidence type="ECO:0000256" key="3">
    <source>
        <dbReference type="ARBA" id="ARBA00004273"/>
    </source>
</evidence>
<evidence type="ECO:0000256" key="5">
    <source>
        <dbReference type="ARBA" id="ARBA00022448"/>
    </source>
</evidence>
<evidence type="ECO:0000256" key="2">
    <source>
        <dbReference type="ARBA" id="ARBA00004245"/>
    </source>
</evidence>